<dbReference type="PANTHER" id="PTHR32329">
    <property type="entry name" value="BIFUNCTIONAL PROTEIN [INCLUDES 2-HYDROXYACYL-COA DEHYDRATASE (N-TER) AND ITS ACTIVATOR DOMAIN (C_TERM)-RELATED"/>
    <property type="match status" value="1"/>
</dbReference>
<dbReference type="Pfam" id="PF09989">
    <property type="entry name" value="DUF2229"/>
    <property type="match status" value="1"/>
</dbReference>
<protein>
    <recommendedName>
        <fullName evidence="1">DUF2229 domain-containing protein</fullName>
    </recommendedName>
</protein>
<comment type="caution">
    <text evidence="2">The sequence shown here is derived from an EMBL/GenBank/DDBJ whole genome shotgun (WGS) entry which is preliminary data.</text>
</comment>
<accession>A0A1E5G5L9</accession>
<feature type="domain" description="DUF2229" evidence="1">
    <location>
        <begin position="9"/>
        <end position="70"/>
    </location>
</feature>
<evidence type="ECO:0000313" key="3">
    <source>
        <dbReference type="Proteomes" id="UP000094296"/>
    </source>
</evidence>
<gene>
    <name evidence="2" type="ORF">BHF68_02095</name>
</gene>
<proteinExistence type="predicted"/>
<dbReference type="OrthoDB" id="9780120at2"/>
<dbReference type="InterPro" id="IPR018709">
    <property type="entry name" value="CoA_activase_DUF2229"/>
</dbReference>
<dbReference type="RefSeq" id="WP_069641979.1">
    <property type="nucleotide sequence ID" value="NZ_MIJE01000001.1"/>
</dbReference>
<dbReference type="PANTHER" id="PTHR32329:SF2">
    <property type="entry name" value="BIFUNCTIONAL PROTEIN [INCLUDES 2-HYDROXYACYL-COA DEHYDRATASE (N-TER) AND ITS ACTIVATOR DOMAIN (C_TERM)"/>
    <property type="match status" value="1"/>
</dbReference>
<dbReference type="Gene3D" id="3.40.50.11900">
    <property type="match status" value="1"/>
</dbReference>
<evidence type="ECO:0000313" key="2">
    <source>
        <dbReference type="EMBL" id="OEF98487.1"/>
    </source>
</evidence>
<dbReference type="EMBL" id="MIJE01000001">
    <property type="protein sequence ID" value="OEF98487.1"/>
    <property type="molecule type" value="Genomic_DNA"/>
</dbReference>
<name>A0A1E5G5L9_9FIRM</name>
<dbReference type="InterPro" id="IPR051805">
    <property type="entry name" value="Dehydratase_Activator_Redct"/>
</dbReference>
<organism evidence="2 3">
    <name type="scientific">Desulfuribacillus alkaliarsenatis</name>
    <dbReference type="NCBI Taxonomy" id="766136"/>
    <lineage>
        <taxon>Bacteria</taxon>
        <taxon>Bacillati</taxon>
        <taxon>Bacillota</taxon>
        <taxon>Desulfuribacillia</taxon>
        <taxon>Desulfuribacillales</taxon>
        <taxon>Desulfuribacillaceae</taxon>
        <taxon>Desulfuribacillus</taxon>
    </lineage>
</organism>
<dbReference type="STRING" id="766136.BHF68_02095"/>
<sequence length="361" mass="40445">MKVTFPHMGSFYVGIKALFEALDVEVVVPPPITKRTMTLGSINGPESACLPLKINLGNFIEAIEKGADTVVMAGGHGPCRFGYFAQVHREILTDLGYNVNVLVIEQPKTGRKDFFKSIKSYFPDKSWLQLLKAIHFGWKKVNALDSIEGRILKNRAYEIISGSHSALWKKAIVKVDAATTNAEIETVYNQLVVELDAIPKDYNRDVLQMAVIGEIYLMLEPTANLNVDEKLGNLGVSLIRTEYVSDYIREKVFKTQSNKQLFKLAKPYMRNEFGGHGLHTIANTIKYGRKGFDGVVQIMPFTCVPEIVSMAVLDHVTEKENIPALSLIFDEHSGEAGVDTRLEAFVDLVRRKKKQKKEVLV</sequence>
<dbReference type="Proteomes" id="UP000094296">
    <property type="component" value="Unassembled WGS sequence"/>
</dbReference>
<keyword evidence="3" id="KW-1185">Reference proteome</keyword>
<dbReference type="AlphaFoldDB" id="A0A1E5G5L9"/>
<evidence type="ECO:0000259" key="1">
    <source>
        <dbReference type="Pfam" id="PF09989"/>
    </source>
</evidence>
<reference evidence="2 3" key="1">
    <citation type="submission" date="2016-09" db="EMBL/GenBank/DDBJ databases">
        <title>Draft genome sequence for the type strain of Desulfuribacillus alkaliarsenatis AHT28, an obligately anaerobic, sulfidogenic bacterium isolated from Russian soda lake sediments.</title>
        <authorList>
            <person name="Abin C.A."/>
            <person name="Hollibaugh J.T."/>
        </authorList>
    </citation>
    <scope>NUCLEOTIDE SEQUENCE [LARGE SCALE GENOMIC DNA]</scope>
    <source>
        <strain evidence="2 3">AHT28</strain>
    </source>
</reference>